<gene>
    <name evidence="1" type="ORF">MSAN_01056100</name>
</gene>
<evidence type="ECO:0000313" key="1">
    <source>
        <dbReference type="EMBL" id="KAF7363975.1"/>
    </source>
</evidence>
<evidence type="ECO:0000313" key="2">
    <source>
        <dbReference type="Proteomes" id="UP000623467"/>
    </source>
</evidence>
<dbReference type="AlphaFoldDB" id="A0A8H6YMQ6"/>
<accession>A0A8H6YMQ6</accession>
<dbReference type="Proteomes" id="UP000623467">
    <property type="component" value="Unassembled WGS sequence"/>
</dbReference>
<sequence>MSSIYPAASFPPEILGEIFLASIPAVGNSDDLPAYFPYTISHVCRHWRTSALAFPKLWSFLDVEQTQENQEGDCAEFFLMEAYLERSGNHPLTFRLAYAYETMHYQTYLECLERHTGRWQNVFLENPDYYALEHFAQGEPSDYPLLRSFVCTRCDFSSDAVEDGTLFNPIPWAQLERYHEYESSWSDPMRQWEILTQLTNVVDLRVEFSGEYDIGAEGKESPFKMPRLRFASLAIDKDAEGVDMKQLLKRFDFPCIQGLNLKLVDGDGLSPVPHQLKRLKILRLCGSSSAISNPDLLALLTEIETLTDLAVELRCVDSAYLFELLGGAPESAVLAPQLRALRTTDFKPVAGAALDALLRMLRQRFAPVEYTRLERFEFFLGAEPYILDVSREEWDAKDKPSTMFNDLESLRVHEGWDIRVHKDWLQHDFWKEEMDEEFL</sequence>
<comment type="caution">
    <text evidence="1">The sequence shown here is derived from an EMBL/GenBank/DDBJ whole genome shotgun (WGS) entry which is preliminary data.</text>
</comment>
<evidence type="ECO:0008006" key="3">
    <source>
        <dbReference type="Google" id="ProtNLM"/>
    </source>
</evidence>
<protein>
    <recommendedName>
        <fullName evidence="3">F-box domain-containing protein</fullName>
    </recommendedName>
</protein>
<dbReference type="OrthoDB" id="3046363at2759"/>
<name>A0A8H6YMQ6_9AGAR</name>
<organism evidence="1 2">
    <name type="scientific">Mycena sanguinolenta</name>
    <dbReference type="NCBI Taxonomy" id="230812"/>
    <lineage>
        <taxon>Eukaryota</taxon>
        <taxon>Fungi</taxon>
        <taxon>Dikarya</taxon>
        <taxon>Basidiomycota</taxon>
        <taxon>Agaricomycotina</taxon>
        <taxon>Agaricomycetes</taxon>
        <taxon>Agaricomycetidae</taxon>
        <taxon>Agaricales</taxon>
        <taxon>Marasmiineae</taxon>
        <taxon>Mycenaceae</taxon>
        <taxon>Mycena</taxon>
    </lineage>
</organism>
<reference evidence="1" key="1">
    <citation type="submission" date="2020-05" db="EMBL/GenBank/DDBJ databases">
        <title>Mycena genomes resolve the evolution of fungal bioluminescence.</title>
        <authorList>
            <person name="Tsai I.J."/>
        </authorList>
    </citation>
    <scope>NUCLEOTIDE SEQUENCE</scope>
    <source>
        <strain evidence="1">160909Yilan</strain>
    </source>
</reference>
<dbReference type="EMBL" id="JACAZH010000007">
    <property type="protein sequence ID" value="KAF7363975.1"/>
    <property type="molecule type" value="Genomic_DNA"/>
</dbReference>
<keyword evidence="2" id="KW-1185">Reference proteome</keyword>
<proteinExistence type="predicted"/>